<gene>
    <name evidence="1" type="ORF">CNYM01_09814</name>
</gene>
<proteinExistence type="predicted"/>
<sequence length="138" mass="14983">MLSESYAEKNTRSTKTGDLIGDPIMFKIRRETVASSRLRDMAEGDPAMAFCQRSHYLLDSAKNSHVDGEIAYYRAPRSGSPVLQISPSQRSSKTVPSGALYWGRIAGMSPQPIGALRNPAIEQPLVTGPLLSSKGLFA</sequence>
<comment type="caution">
    <text evidence="1">The sequence shown here is derived from an EMBL/GenBank/DDBJ whole genome shotgun (WGS) entry which is preliminary data.</text>
</comment>
<organism evidence="1 2">
    <name type="scientific">Colletotrichum nymphaeae SA-01</name>
    <dbReference type="NCBI Taxonomy" id="1460502"/>
    <lineage>
        <taxon>Eukaryota</taxon>
        <taxon>Fungi</taxon>
        <taxon>Dikarya</taxon>
        <taxon>Ascomycota</taxon>
        <taxon>Pezizomycotina</taxon>
        <taxon>Sordariomycetes</taxon>
        <taxon>Hypocreomycetidae</taxon>
        <taxon>Glomerellales</taxon>
        <taxon>Glomerellaceae</taxon>
        <taxon>Colletotrichum</taxon>
        <taxon>Colletotrichum acutatum species complex</taxon>
    </lineage>
</organism>
<dbReference type="Proteomes" id="UP000070054">
    <property type="component" value="Unassembled WGS sequence"/>
</dbReference>
<reference evidence="1 2" key="1">
    <citation type="submission" date="2014-02" db="EMBL/GenBank/DDBJ databases">
        <title>The genome sequence of Colletotrichum nymphaeae SA-01.</title>
        <authorList>
            <person name="Baroncelli R."/>
            <person name="Thon M.R."/>
        </authorList>
    </citation>
    <scope>NUCLEOTIDE SEQUENCE [LARGE SCALE GENOMIC DNA]</scope>
    <source>
        <strain evidence="1 2">SA-01</strain>
    </source>
</reference>
<dbReference type="AlphaFoldDB" id="A0A135SVU7"/>
<dbReference type="EMBL" id="JEMN01001325">
    <property type="protein sequence ID" value="KXH40043.1"/>
    <property type="molecule type" value="Genomic_DNA"/>
</dbReference>
<evidence type="ECO:0000313" key="1">
    <source>
        <dbReference type="EMBL" id="KXH40043.1"/>
    </source>
</evidence>
<name>A0A135SVU7_9PEZI</name>
<keyword evidence="2" id="KW-1185">Reference proteome</keyword>
<protein>
    <submittedName>
        <fullName evidence="1">Uncharacterized protein</fullName>
    </submittedName>
</protein>
<evidence type="ECO:0000313" key="2">
    <source>
        <dbReference type="Proteomes" id="UP000070054"/>
    </source>
</evidence>
<accession>A0A135SVU7</accession>